<dbReference type="Proteomes" id="UP001381693">
    <property type="component" value="Unassembled WGS sequence"/>
</dbReference>
<keyword evidence="10" id="KW-0804">Transcription</keyword>
<dbReference type="SUPFAM" id="SSF57667">
    <property type="entry name" value="beta-beta-alpha zinc fingers"/>
    <property type="match status" value="2"/>
</dbReference>
<evidence type="ECO:0000313" key="15">
    <source>
        <dbReference type="EMBL" id="KAK7068123.1"/>
    </source>
</evidence>
<comment type="caution">
    <text evidence="15">The sequence shown here is derived from an EMBL/GenBank/DDBJ whole genome shotgun (WGS) entry which is preliminary data.</text>
</comment>
<dbReference type="GO" id="GO:0000978">
    <property type="term" value="F:RNA polymerase II cis-regulatory region sequence-specific DNA binding"/>
    <property type="evidence" value="ECO:0007669"/>
    <property type="project" value="TreeGrafter"/>
</dbReference>
<dbReference type="FunFam" id="3.30.160.60:FF:000711">
    <property type="entry name" value="zinc finger protein 697"/>
    <property type="match status" value="1"/>
</dbReference>
<dbReference type="SMART" id="SM00355">
    <property type="entry name" value="ZnF_C2H2"/>
    <property type="match status" value="4"/>
</dbReference>
<evidence type="ECO:0000256" key="9">
    <source>
        <dbReference type="ARBA" id="ARBA00023125"/>
    </source>
</evidence>
<keyword evidence="4" id="KW-0479">Metal-binding</keyword>
<feature type="domain" description="C2H2-type" evidence="14">
    <location>
        <begin position="10"/>
        <end position="37"/>
    </location>
</feature>
<comment type="similarity">
    <text evidence="3">Belongs to the krueppel C2H2-type zinc-finger protein family.</text>
</comment>
<keyword evidence="9" id="KW-0238">DNA-binding</keyword>
<dbReference type="PROSITE" id="PS00028">
    <property type="entry name" value="ZINC_FINGER_C2H2_1"/>
    <property type="match status" value="4"/>
</dbReference>
<evidence type="ECO:0000256" key="10">
    <source>
        <dbReference type="ARBA" id="ARBA00023163"/>
    </source>
</evidence>
<dbReference type="FunFam" id="3.30.160.60:FF:001297">
    <property type="entry name" value="Zinc finger and SCAN domain-containing protein 2"/>
    <property type="match status" value="1"/>
</dbReference>
<dbReference type="GO" id="GO:0031519">
    <property type="term" value="C:PcG protein complex"/>
    <property type="evidence" value="ECO:0007669"/>
    <property type="project" value="TreeGrafter"/>
</dbReference>
<evidence type="ECO:0000256" key="1">
    <source>
        <dbReference type="ARBA" id="ARBA00003767"/>
    </source>
</evidence>
<feature type="domain" description="C2H2-type" evidence="14">
    <location>
        <begin position="94"/>
        <end position="121"/>
    </location>
</feature>
<evidence type="ECO:0000256" key="4">
    <source>
        <dbReference type="ARBA" id="ARBA00022723"/>
    </source>
</evidence>
<dbReference type="GO" id="GO:0008270">
    <property type="term" value="F:zinc ion binding"/>
    <property type="evidence" value="ECO:0007669"/>
    <property type="project" value="UniProtKB-KW"/>
</dbReference>
<dbReference type="FunFam" id="3.30.160.60:FF:001158">
    <property type="entry name" value="zinc finger protein 22"/>
    <property type="match status" value="1"/>
</dbReference>
<evidence type="ECO:0000256" key="12">
    <source>
        <dbReference type="PROSITE-ProRule" id="PRU00042"/>
    </source>
</evidence>
<accession>A0AAN8ZY33</accession>
<dbReference type="Gene3D" id="3.30.160.60">
    <property type="entry name" value="Classic Zinc Finger"/>
    <property type="match status" value="4"/>
</dbReference>
<dbReference type="FunFam" id="3.30.160.60:FF:000097">
    <property type="entry name" value="Zinc finger protein"/>
    <property type="match status" value="1"/>
</dbReference>
<evidence type="ECO:0000256" key="11">
    <source>
        <dbReference type="ARBA" id="ARBA00023242"/>
    </source>
</evidence>
<gene>
    <name evidence="15" type="ORF">SK128_005643</name>
</gene>
<name>A0AAN8ZY33_HALRR</name>
<dbReference type="GO" id="GO:0000785">
    <property type="term" value="C:chromatin"/>
    <property type="evidence" value="ECO:0007669"/>
    <property type="project" value="TreeGrafter"/>
</dbReference>
<keyword evidence="11" id="KW-0539">Nucleus</keyword>
<dbReference type="PANTHER" id="PTHR14003">
    <property type="entry name" value="TRANSCRIPTIONAL REPRESSOR PROTEIN YY"/>
    <property type="match status" value="1"/>
</dbReference>
<evidence type="ECO:0000256" key="8">
    <source>
        <dbReference type="ARBA" id="ARBA00023015"/>
    </source>
</evidence>
<keyword evidence="7" id="KW-0862">Zinc</keyword>
<evidence type="ECO:0000256" key="13">
    <source>
        <dbReference type="SAM" id="MobiDB-lite"/>
    </source>
</evidence>
<evidence type="ECO:0000256" key="3">
    <source>
        <dbReference type="ARBA" id="ARBA00006991"/>
    </source>
</evidence>
<proteinExistence type="inferred from homology"/>
<keyword evidence="6 12" id="KW-0863">Zinc-finger</keyword>
<organism evidence="15 16">
    <name type="scientific">Halocaridina rubra</name>
    <name type="common">Hawaiian red shrimp</name>
    <dbReference type="NCBI Taxonomy" id="373956"/>
    <lineage>
        <taxon>Eukaryota</taxon>
        <taxon>Metazoa</taxon>
        <taxon>Ecdysozoa</taxon>
        <taxon>Arthropoda</taxon>
        <taxon>Crustacea</taxon>
        <taxon>Multicrustacea</taxon>
        <taxon>Malacostraca</taxon>
        <taxon>Eumalacostraca</taxon>
        <taxon>Eucarida</taxon>
        <taxon>Decapoda</taxon>
        <taxon>Pleocyemata</taxon>
        <taxon>Caridea</taxon>
        <taxon>Atyoidea</taxon>
        <taxon>Atyidae</taxon>
        <taxon>Halocaridina</taxon>
    </lineage>
</organism>
<reference evidence="15 16" key="1">
    <citation type="submission" date="2023-11" db="EMBL/GenBank/DDBJ databases">
        <title>Halocaridina rubra genome assembly.</title>
        <authorList>
            <person name="Smith C."/>
        </authorList>
    </citation>
    <scope>NUCLEOTIDE SEQUENCE [LARGE SCALE GENOMIC DNA]</scope>
    <source>
        <strain evidence="15">EP-1</strain>
        <tissue evidence="15">Whole</tissue>
    </source>
</reference>
<dbReference type="GO" id="GO:0005667">
    <property type="term" value="C:transcription regulator complex"/>
    <property type="evidence" value="ECO:0007669"/>
    <property type="project" value="TreeGrafter"/>
</dbReference>
<comment type="subcellular location">
    <subcellularLocation>
        <location evidence="2">Nucleus</location>
    </subcellularLocation>
</comment>
<keyword evidence="16" id="KW-1185">Reference proteome</keyword>
<dbReference type="PROSITE" id="PS50157">
    <property type="entry name" value="ZINC_FINGER_C2H2_2"/>
    <property type="match status" value="4"/>
</dbReference>
<comment type="function">
    <text evidence="1">May be involved in transcriptional regulation.</text>
</comment>
<dbReference type="AlphaFoldDB" id="A0AAN8ZY33"/>
<evidence type="ECO:0000259" key="14">
    <source>
        <dbReference type="PROSITE" id="PS50157"/>
    </source>
</evidence>
<evidence type="ECO:0000256" key="6">
    <source>
        <dbReference type="ARBA" id="ARBA00022771"/>
    </source>
</evidence>
<dbReference type="EMBL" id="JAXCGZ010017423">
    <property type="protein sequence ID" value="KAK7068123.1"/>
    <property type="molecule type" value="Genomic_DNA"/>
</dbReference>
<evidence type="ECO:0000256" key="5">
    <source>
        <dbReference type="ARBA" id="ARBA00022737"/>
    </source>
</evidence>
<keyword evidence="8" id="KW-0805">Transcription regulation</keyword>
<protein>
    <recommendedName>
        <fullName evidence="14">C2H2-type domain-containing protein</fullName>
    </recommendedName>
</protein>
<dbReference type="GO" id="GO:0000981">
    <property type="term" value="F:DNA-binding transcription factor activity, RNA polymerase II-specific"/>
    <property type="evidence" value="ECO:0007669"/>
    <property type="project" value="TreeGrafter"/>
</dbReference>
<feature type="domain" description="C2H2-type" evidence="14">
    <location>
        <begin position="38"/>
        <end position="65"/>
    </location>
</feature>
<sequence length="287" mass="32237">MRVHTKERPFKCMECGQGFANKSTLHTHLRTHTLEKPYTCTECGRSFSVKSTLTAHMRLHTQERPYTCSVCGKSFSQKSALNTHMRVHTEEKPYTCSVCGTKFSQSCHLNRHMKIHIEGRPYVNKNGECFGPQKNVDSLNLTSGNDKSLAVSADNDKSSQNDESPDTFASPENDDTPDTDVSYDRALKASMLCVQTLLEHDPEMSSDIFSSDQENEDAVVCSRKKDVVGEFVNIKEELVLPENDDERMNRVSVLEGFDDNSKSLGPEPQNLDFLNVKTEVLSDNEGN</sequence>
<dbReference type="InterPro" id="IPR036236">
    <property type="entry name" value="Znf_C2H2_sf"/>
</dbReference>
<evidence type="ECO:0000256" key="2">
    <source>
        <dbReference type="ARBA" id="ARBA00004123"/>
    </source>
</evidence>
<feature type="region of interest" description="Disordered" evidence="13">
    <location>
        <begin position="141"/>
        <end position="181"/>
    </location>
</feature>
<feature type="domain" description="C2H2-type" evidence="14">
    <location>
        <begin position="66"/>
        <end position="93"/>
    </location>
</feature>
<dbReference type="Pfam" id="PF00096">
    <property type="entry name" value="zf-C2H2"/>
    <property type="match status" value="4"/>
</dbReference>
<dbReference type="PANTHER" id="PTHR14003:SF23">
    <property type="entry name" value="ZINC FINGER PROTEIN 143"/>
    <property type="match status" value="1"/>
</dbReference>
<evidence type="ECO:0000256" key="7">
    <source>
        <dbReference type="ARBA" id="ARBA00022833"/>
    </source>
</evidence>
<dbReference type="InterPro" id="IPR013087">
    <property type="entry name" value="Znf_C2H2_type"/>
</dbReference>
<keyword evidence="5" id="KW-0677">Repeat</keyword>
<evidence type="ECO:0000313" key="16">
    <source>
        <dbReference type="Proteomes" id="UP001381693"/>
    </source>
</evidence>